<sequence>MNYPPAEDYDLWERLSGCYKITNIPKFLTYYRIHDNQTSKINVLNQKSSVWNIQERQLKKMHVLPSNEEKQMHQKIGGWKFEASNDFILFANEWLLKLQKANSKTHFYPEPQFTRVLAERWFFICRAAAGLGLNTWSIYWNSPLRKHSIFYKHVYILAKSLIA</sequence>
<evidence type="ECO:0000313" key="2">
    <source>
        <dbReference type="Proteomes" id="UP001396646"/>
    </source>
</evidence>
<accession>A0ABU9KW72</accession>
<proteinExistence type="predicted"/>
<gene>
    <name evidence="1" type="ORF">WOA13_10745</name>
</gene>
<evidence type="ECO:0000313" key="1">
    <source>
        <dbReference type="EMBL" id="MEL4306296.1"/>
    </source>
</evidence>
<dbReference type="SUPFAM" id="SSF53448">
    <property type="entry name" value="Nucleotide-diphospho-sugar transferases"/>
    <property type="match status" value="1"/>
</dbReference>
<dbReference type="InterPro" id="IPR029044">
    <property type="entry name" value="Nucleotide-diphossugar_trans"/>
</dbReference>
<dbReference type="Proteomes" id="UP001396646">
    <property type="component" value="Unassembled WGS sequence"/>
</dbReference>
<protein>
    <submittedName>
        <fullName evidence="1">Uncharacterized protein</fullName>
    </submittedName>
</protein>
<keyword evidence="2" id="KW-1185">Reference proteome</keyword>
<dbReference type="Gene3D" id="3.90.550.10">
    <property type="entry name" value="Spore Coat Polysaccharide Biosynthesis Protein SpsA, Chain A"/>
    <property type="match status" value="1"/>
</dbReference>
<name>A0ABU9KW72_9EURY</name>
<reference evidence="1 2" key="1">
    <citation type="submission" date="2024-04" db="EMBL/GenBank/DDBJ databases">
        <title>Methanococcoides sp. LMO-2.</title>
        <authorList>
            <person name="Liang L."/>
        </authorList>
    </citation>
    <scope>NUCLEOTIDE SEQUENCE [LARGE SCALE GENOMIC DNA]</scope>
    <source>
        <strain evidence="1 2">LMO-2</strain>
    </source>
</reference>
<dbReference type="EMBL" id="JBCAUS010000007">
    <property type="protein sequence ID" value="MEL4306296.1"/>
    <property type="molecule type" value="Genomic_DNA"/>
</dbReference>
<comment type="caution">
    <text evidence="1">The sequence shown here is derived from an EMBL/GenBank/DDBJ whole genome shotgun (WGS) entry which is preliminary data.</text>
</comment>
<organism evidence="1 2">
    <name type="scientific">Methanococcoides cohabitans</name>
    <dbReference type="NCBI Taxonomy" id="3136559"/>
    <lineage>
        <taxon>Archaea</taxon>
        <taxon>Methanobacteriati</taxon>
        <taxon>Methanobacteriota</taxon>
        <taxon>Stenosarchaea group</taxon>
        <taxon>Methanomicrobia</taxon>
        <taxon>Methanosarcinales</taxon>
        <taxon>Methanosarcinaceae</taxon>
        <taxon>Methanococcoides</taxon>
    </lineage>
</organism>
<dbReference type="RefSeq" id="WP_342127899.1">
    <property type="nucleotide sequence ID" value="NZ_JBCAUS010000007.1"/>
</dbReference>